<dbReference type="PANTHER" id="PTHR23519">
    <property type="entry name" value="AUTOPHAGY-RELATED PROTEIN 22"/>
    <property type="match status" value="1"/>
</dbReference>
<dbReference type="RefSeq" id="WP_343974180.1">
    <property type="nucleotide sequence ID" value="NZ_BAAAGK010000118.1"/>
</dbReference>
<feature type="transmembrane region" description="Helical" evidence="7">
    <location>
        <begin position="43"/>
        <end position="68"/>
    </location>
</feature>
<gene>
    <name evidence="9" type="ORF">ACFQVD_13085</name>
</gene>
<evidence type="ECO:0000256" key="5">
    <source>
        <dbReference type="ARBA" id="ARBA00023136"/>
    </source>
</evidence>
<feature type="transmembrane region" description="Helical" evidence="7">
    <location>
        <begin position="88"/>
        <end position="110"/>
    </location>
</feature>
<evidence type="ECO:0000313" key="10">
    <source>
        <dbReference type="Proteomes" id="UP001596514"/>
    </source>
</evidence>
<keyword evidence="3 7" id="KW-0812">Transmembrane</keyword>
<dbReference type="Gene3D" id="1.20.1250.20">
    <property type="entry name" value="MFS general substrate transporter like domains"/>
    <property type="match status" value="2"/>
</dbReference>
<dbReference type="EMBL" id="JBHTEE010000001">
    <property type="protein sequence ID" value="MFC7601031.1"/>
    <property type="molecule type" value="Genomic_DNA"/>
</dbReference>
<feature type="transmembrane region" description="Helical" evidence="7">
    <location>
        <begin position="344"/>
        <end position="362"/>
    </location>
</feature>
<dbReference type="PANTHER" id="PTHR23519:SF1">
    <property type="entry name" value="AUTOPHAGY-RELATED PROTEIN 22"/>
    <property type="match status" value="1"/>
</dbReference>
<dbReference type="SUPFAM" id="SSF103473">
    <property type="entry name" value="MFS general substrate transporter"/>
    <property type="match status" value="1"/>
</dbReference>
<accession>A0ABW2SYV8</accession>
<evidence type="ECO:0000256" key="3">
    <source>
        <dbReference type="ARBA" id="ARBA00022692"/>
    </source>
</evidence>
<feature type="transmembrane region" description="Helical" evidence="7">
    <location>
        <begin position="122"/>
        <end position="140"/>
    </location>
</feature>
<dbReference type="InterPro" id="IPR020846">
    <property type="entry name" value="MFS_dom"/>
</dbReference>
<protein>
    <submittedName>
        <fullName evidence="9">MFS transporter</fullName>
    </submittedName>
</protein>
<evidence type="ECO:0000256" key="4">
    <source>
        <dbReference type="ARBA" id="ARBA00022989"/>
    </source>
</evidence>
<reference evidence="10" key="1">
    <citation type="journal article" date="2019" name="Int. J. Syst. Evol. Microbiol.">
        <title>The Global Catalogue of Microorganisms (GCM) 10K type strain sequencing project: providing services to taxonomists for standard genome sequencing and annotation.</title>
        <authorList>
            <consortium name="The Broad Institute Genomics Platform"/>
            <consortium name="The Broad Institute Genome Sequencing Center for Infectious Disease"/>
            <person name="Wu L."/>
            <person name="Ma J."/>
        </authorList>
    </citation>
    <scope>NUCLEOTIDE SEQUENCE [LARGE SCALE GENOMIC DNA]</scope>
    <source>
        <strain evidence="10">JCM 10083</strain>
    </source>
</reference>
<feature type="transmembrane region" description="Helical" evidence="7">
    <location>
        <begin position="146"/>
        <end position="166"/>
    </location>
</feature>
<keyword evidence="2" id="KW-0813">Transport</keyword>
<dbReference type="InterPro" id="IPR024671">
    <property type="entry name" value="Atg22-like"/>
</dbReference>
<sequence>MNARPRERPCPPPPSEPRTPMTSEQVVEETPQARRREQRGWYFYDWANSAFPTTVLTVFLGPYLTTIAETAAQGRPYVDVLGFDVRPSAYYSFVVGTAAILQIILMPVAGALADHTGRKKELMGLFAYLGAGATLCFWFVADGRYLLGGALFLVANVAFAAAFVIYNSFLPEIATADERDRVSAQGWGFGYLGGGLLLAFHLVLFLKHRSFGVTEAEAVRIALASAGLWWGGFTVIPLLRLRNRRALAPGTETTAQAVTGSFRQLGRTIRELRRYPLTLGFLVAYLIYNDGVQTVISFSATYADKELGLGQEVRIAAILMVQFVAFFGALLLGRLAASYGAKRVVMVALIAWVAVVAVAYFLPKGSAGPFFALGFAIAIVMGGTQALSRSLFSHVIPRGKEAEYYSLYEISDKGSTFLGSFTLGLALQLTDSYRLGIVSLVIFFVLGFVLLALIDLPKAIRAAGNQVPERL</sequence>
<comment type="caution">
    <text evidence="9">The sequence shown here is derived from an EMBL/GenBank/DDBJ whole genome shotgun (WGS) entry which is preliminary data.</text>
</comment>
<evidence type="ECO:0000256" key="6">
    <source>
        <dbReference type="SAM" id="MobiDB-lite"/>
    </source>
</evidence>
<keyword evidence="10" id="KW-1185">Reference proteome</keyword>
<dbReference type="Proteomes" id="UP001596514">
    <property type="component" value="Unassembled WGS sequence"/>
</dbReference>
<keyword evidence="4 7" id="KW-1133">Transmembrane helix</keyword>
<feature type="transmembrane region" description="Helical" evidence="7">
    <location>
        <begin position="218"/>
        <end position="239"/>
    </location>
</feature>
<feature type="transmembrane region" description="Helical" evidence="7">
    <location>
        <begin position="433"/>
        <end position="454"/>
    </location>
</feature>
<feature type="transmembrane region" description="Helical" evidence="7">
    <location>
        <begin position="313"/>
        <end position="332"/>
    </location>
</feature>
<evidence type="ECO:0000259" key="8">
    <source>
        <dbReference type="PROSITE" id="PS50850"/>
    </source>
</evidence>
<dbReference type="InterPro" id="IPR036259">
    <property type="entry name" value="MFS_trans_sf"/>
</dbReference>
<name>A0ABW2SYV8_9ACTN</name>
<evidence type="ECO:0000256" key="1">
    <source>
        <dbReference type="ARBA" id="ARBA00004651"/>
    </source>
</evidence>
<dbReference type="PROSITE" id="PS50850">
    <property type="entry name" value="MFS"/>
    <property type="match status" value="1"/>
</dbReference>
<evidence type="ECO:0000313" key="9">
    <source>
        <dbReference type="EMBL" id="MFC7601031.1"/>
    </source>
</evidence>
<proteinExistence type="predicted"/>
<organism evidence="9 10">
    <name type="scientific">Streptosporangium amethystogenes subsp. fukuiense</name>
    <dbReference type="NCBI Taxonomy" id="698418"/>
    <lineage>
        <taxon>Bacteria</taxon>
        <taxon>Bacillati</taxon>
        <taxon>Actinomycetota</taxon>
        <taxon>Actinomycetes</taxon>
        <taxon>Streptosporangiales</taxon>
        <taxon>Streptosporangiaceae</taxon>
        <taxon>Streptosporangium</taxon>
    </lineage>
</organism>
<evidence type="ECO:0000256" key="7">
    <source>
        <dbReference type="SAM" id="Phobius"/>
    </source>
</evidence>
<feature type="domain" description="Major facilitator superfamily (MFS) profile" evidence="8">
    <location>
        <begin position="277"/>
        <end position="471"/>
    </location>
</feature>
<evidence type="ECO:0000256" key="2">
    <source>
        <dbReference type="ARBA" id="ARBA00022448"/>
    </source>
</evidence>
<dbReference type="Pfam" id="PF11700">
    <property type="entry name" value="ATG22"/>
    <property type="match status" value="1"/>
</dbReference>
<comment type="subcellular location">
    <subcellularLocation>
        <location evidence="1">Cell membrane</location>
        <topology evidence="1">Multi-pass membrane protein</topology>
    </subcellularLocation>
</comment>
<feature type="region of interest" description="Disordered" evidence="6">
    <location>
        <begin position="1"/>
        <end position="33"/>
    </location>
</feature>
<feature type="transmembrane region" description="Helical" evidence="7">
    <location>
        <begin position="368"/>
        <end position="387"/>
    </location>
</feature>
<dbReference type="InterPro" id="IPR050495">
    <property type="entry name" value="ATG22/LtaA_families"/>
</dbReference>
<keyword evidence="5 7" id="KW-0472">Membrane</keyword>
<feature type="transmembrane region" description="Helical" evidence="7">
    <location>
        <begin position="187"/>
        <end position="206"/>
    </location>
</feature>